<sequence>QHQQEQHLLQRPNLMWPF</sequence>
<name>A0A099NI21_PICKU</name>
<comment type="caution">
    <text evidence="2">The sequence shown here is derived from an EMBL/GenBank/DDBJ whole genome shotgun (WGS) entry which is preliminary data.</text>
</comment>
<accession>A0A099NI21</accession>
<protein>
    <submittedName>
        <fullName evidence="2">Uncharacterized protein</fullName>
    </submittedName>
</protein>
<dbReference type="EMBL" id="JQFK01002383">
    <property type="protein sequence ID" value="KGK32348.1"/>
    <property type="molecule type" value="Genomic_DNA"/>
</dbReference>
<reference evidence="2" key="2">
    <citation type="submission" date="2014-08" db="EMBL/GenBank/DDBJ databases">
        <title>Exploiting Issatchenkia orientalis SD108 for Succinic Acid Production.</title>
        <authorList>
            <person name="Xiao H."/>
            <person name="Shao Z."/>
            <person name="Jiang Y."/>
            <person name="Dole S."/>
            <person name="Zhao H."/>
        </authorList>
    </citation>
    <scope>NUCLEOTIDE SEQUENCE [LARGE SCALE GENOMIC DNA]</scope>
    <source>
        <strain evidence="2">SD108</strain>
    </source>
</reference>
<organism evidence="2 3">
    <name type="scientific">Pichia kudriavzevii</name>
    <name type="common">Yeast</name>
    <name type="synonym">Issatchenkia orientalis</name>
    <dbReference type="NCBI Taxonomy" id="4909"/>
    <lineage>
        <taxon>Eukaryota</taxon>
        <taxon>Fungi</taxon>
        <taxon>Dikarya</taxon>
        <taxon>Ascomycota</taxon>
        <taxon>Saccharomycotina</taxon>
        <taxon>Pichiomycetes</taxon>
        <taxon>Pichiales</taxon>
        <taxon>Pichiaceae</taxon>
        <taxon>Pichia</taxon>
    </lineage>
</organism>
<gene>
    <name evidence="2" type="ORF">JL09_g7045</name>
    <name evidence="1" type="ORF">JL09_g7048</name>
</gene>
<reference evidence="3" key="1">
    <citation type="journal article" date="2014" name="Microb. Cell Fact.">
        <title>Exploiting Issatchenkia orientalis SD108 for succinic acid production.</title>
        <authorList>
            <person name="Xiao H."/>
            <person name="Shao Z."/>
            <person name="Jiang Y."/>
            <person name="Dole S."/>
            <person name="Zhao H."/>
        </authorList>
    </citation>
    <scope>NUCLEOTIDE SEQUENCE [LARGE SCALE GENOMIC DNA]</scope>
    <source>
        <strain evidence="3">SD108</strain>
    </source>
</reference>
<evidence type="ECO:0000313" key="2">
    <source>
        <dbReference type="EMBL" id="KGK32348.1"/>
    </source>
</evidence>
<evidence type="ECO:0000313" key="3">
    <source>
        <dbReference type="Proteomes" id="UP000029867"/>
    </source>
</evidence>
<dbReference type="EMBL" id="JQFK01002386">
    <property type="protein sequence ID" value="KGK32345.1"/>
    <property type="molecule type" value="Genomic_DNA"/>
</dbReference>
<feature type="non-terminal residue" evidence="2">
    <location>
        <position position="1"/>
    </location>
</feature>
<proteinExistence type="predicted"/>
<dbReference type="AlphaFoldDB" id="A0A099NI21"/>
<dbReference type="Proteomes" id="UP000029867">
    <property type="component" value="Unassembled WGS sequence"/>
</dbReference>
<feature type="non-terminal residue" evidence="2">
    <location>
        <position position="18"/>
    </location>
</feature>
<evidence type="ECO:0000313" key="1">
    <source>
        <dbReference type="EMBL" id="KGK32345.1"/>
    </source>
</evidence>
<dbReference type="HOGENOM" id="CLU_3431715_0_0_1"/>